<dbReference type="AlphaFoldDB" id="A0AAV1YTI5"/>
<protein>
    <submittedName>
        <fullName evidence="1">Uncharacterized protein</fullName>
    </submittedName>
</protein>
<evidence type="ECO:0000313" key="2">
    <source>
        <dbReference type="Proteomes" id="UP001497382"/>
    </source>
</evidence>
<dbReference type="EMBL" id="CAXIEN010000004">
    <property type="protein sequence ID" value="CAL1262241.1"/>
    <property type="molecule type" value="Genomic_DNA"/>
</dbReference>
<comment type="caution">
    <text evidence="1">The sequence shown here is derived from an EMBL/GenBank/DDBJ whole genome shotgun (WGS) entry which is preliminary data.</text>
</comment>
<organism evidence="1 2">
    <name type="scientific">Larinioides sclopetarius</name>
    <dbReference type="NCBI Taxonomy" id="280406"/>
    <lineage>
        <taxon>Eukaryota</taxon>
        <taxon>Metazoa</taxon>
        <taxon>Ecdysozoa</taxon>
        <taxon>Arthropoda</taxon>
        <taxon>Chelicerata</taxon>
        <taxon>Arachnida</taxon>
        <taxon>Araneae</taxon>
        <taxon>Araneomorphae</taxon>
        <taxon>Entelegynae</taxon>
        <taxon>Araneoidea</taxon>
        <taxon>Araneidae</taxon>
        <taxon>Larinioides</taxon>
    </lineage>
</organism>
<reference evidence="1 2" key="1">
    <citation type="submission" date="2024-04" db="EMBL/GenBank/DDBJ databases">
        <authorList>
            <person name="Rising A."/>
            <person name="Reimegard J."/>
            <person name="Sonavane S."/>
            <person name="Akerstrom W."/>
            <person name="Nylinder S."/>
            <person name="Hedman E."/>
            <person name="Kallberg Y."/>
        </authorList>
    </citation>
    <scope>NUCLEOTIDE SEQUENCE [LARGE SCALE GENOMIC DNA]</scope>
</reference>
<evidence type="ECO:0000313" key="1">
    <source>
        <dbReference type="EMBL" id="CAL1262241.1"/>
    </source>
</evidence>
<sequence>MQKQNYIHVTKAVKGFLVDKFISHIYEHIQKKKPYACAYAIKDFLSNKI</sequence>
<name>A0AAV1YTI5_9ARAC</name>
<dbReference type="Proteomes" id="UP001497382">
    <property type="component" value="Unassembled WGS sequence"/>
</dbReference>
<keyword evidence="2" id="KW-1185">Reference proteome</keyword>
<gene>
    <name evidence="1" type="ORF">LARSCL_LOCUS881</name>
</gene>
<proteinExistence type="predicted"/>
<accession>A0AAV1YTI5</accession>